<proteinExistence type="inferred from homology"/>
<dbReference type="InterPro" id="IPR036291">
    <property type="entry name" value="NAD(P)-bd_dom_sf"/>
</dbReference>
<organism evidence="3 4">
    <name type="scientific">Tautonia plasticadhaerens</name>
    <dbReference type="NCBI Taxonomy" id="2527974"/>
    <lineage>
        <taxon>Bacteria</taxon>
        <taxon>Pseudomonadati</taxon>
        <taxon>Planctomycetota</taxon>
        <taxon>Planctomycetia</taxon>
        <taxon>Isosphaerales</taxon>
        <taxon>Isosphaeraceae</taxon>
        <taxon>Tautonia</taxon>
    </lineage>
</organism>
<dbReference type="SUPFAM" id="SSF51735">
    <property type="entry name" value="NAD(P)-binding Rossmann-fold domains"/>
    <property type="match status" value="1"/>
</dbReference>
<name>A0A518HB72_9BACT</name>
<keyword evidence="4" id="KW-1185">Reference proteome</keyword>
<evidence type="ECO:0000313" key="3">
    <source>
        <dbReference type="EMBL" id="QDV37966.1"/>
    </source>
</evidence>
<dbReference type="CDD" id="cd05233">
    <property type="entry name" value="SDR_c"/>
    <property type="match status" value="1"/>
</dbReference>
<dbReference type="InterPro" id="IPR002347">
    <property type="entry name" value="SDR_fam"/>
</dbReference>
<dbReference type="AlphaFoldDB" id="A0A518HB72"/>
<dbReference type="PANTHER" id="PTHR48107">
    <property type="entry name" value="NADPH-DEPENDENT ALDEHYDE REDUCTASE-LIKE PROTEIN, CHLOROPLASTIC-RELATED"/>
    <property type="match status" value="1"/>
</dbReference>
<evidence type="ECO:0000256" key="2">
    <source>
        <dbReference type="ARBA" id="ARBA00023002"/>
    </source>
</evidence>
<evidence type="ECO:0000313" key="4">
    <source>
        <dbReference type="Proteomes" id="UP000317835"/>
    </source>
</evidence>
<evidence type="ECO:0000256" key="1">
    <source>
        <dbReference type="ARBA" id="ARBA00006484"/>
    </source>
</evidence>
<dbReference type="KEGG" id="tpla:ElP_59130"/>
<dbReference type="PANTHER" id="PTHR48107:SF7">
    <property type="entry name" value="RE15974P"/>
    <property type="match status" value="1"/>
</dbReference>
<dbReference type="EC" id="1.1.1.100" evidence="3"/>
<keyword evidence="2 3" id="KW-0560">Oxidoreductase</keyword>
<dbReference type="Proteomes" id="UP000317835">
    <property type="component" value="Chromosome"/>
</dbReference>
<sequence>MPPAELQGLRAIVLGSTSGIGRASAIALARSGADVIVHGRRSREQAEAVADECRHLGVGRAAVLMADLADRDAGDRLVDEAWATWGGLDAWVQVAGADTLTGDASRLDFDAKLDLLWAVDVVAAMRLCRRVGRRMKQQGRGVILTMGWDQAETGMEGDSGELFAATKGAVMGFSKSLALGLAPEVRVNCLAPGWIKTSWGEKASDDWQRRAVSEAPMGRWGTPQDVAEVVRFLVGPGASFLTGQVVRVNGGAIR</sequence>
<dbReference type="PRINTS" id="PR00081">
    <property type="entry name" value="GDHRDH"/>
</dbReference>
<accession>A0A518HB72</accession>
<dbReference type="RefSeq" id="WP_145276124.1">
    <property type="nucleotide sequence ID" value="NZ_CP036426.1"/>
</dbReference>
<dbReference type="EMBL" id="CP036426">
    <property type="protein sequence ID" value="QDV37966.1"/>
    <property type="molecule type" value="Genomic_DNA"/>
</dbReference>
<gene>
    <name evidence="3" type="primary">fabG_9</name>
    <name evidence="3" type="ORF">ElP_59130</name>
</gene>
<dbReference type="Gene3D" id="3.40.50.720">
    <property type="entry name" value="NAD(P)-binding Rossmann-like Domain"/>
    <property type="match status" value="1"/>
</dbReference>
<dbReference type="Pfam" id="PF13561">
    <property type="entry name" value="adh_short_C2"/>
    <property type="match status" value="1"/>
</dbReference>
<reference evidence="3 4" key="1">
    <citation type="submission" date="2019-02" db="EMBL/GenBank/DDBJ databases">
        <title>Deep-cultivation of Planctomycetes and their phenomic and genomic characterization uncovers novel biology.</title>
        <authorList>
            <person name="Wiegand S."/>
            <person name="Jogler M."/>
            <person name="Boedeker C."/>
            <person name="Pinto D."/>
            <person name="Vollmers J."/>
            <person name="Rivas-Marin E."/>
            <person name="Kohn T."/>
            <person name="Peeters S.H."/>
            <person name="Heuer A."/>
            <person name="Rast P."/>
            <person name="Oberbeckmann S."/>
            <person name="Bunk B."/>
            <person name="Jeske O."/>
            <person name="Meyerdierks A."/>
            <person name="Storesund J.E."/>
            <person name="Kallscheuer N."/>
            <person name="Luecker S."/>
            <person name="Lage O.M."/>
            <person name="Pohl T."/>
            <person name="Merkel B.J."/>
            <person name="Hornburger P."/>
            <person name="Mueller R.-W."/>
            <person name="Bruemmer F."/>
            <person name="Labrenz M."/>
            <person name="Spormann A.M."/>
            <person name="Op den Camp H."/>
            <person name="Overmann J."/>
            <person name="Amann R."/>
            <person name="Jetten M.S.M."/>
            <person name="Mascher T."/>
            <person name="Medema M.H."/>
            <person name="Devos D.P."/>
            <person name="Kaster A.-K."/>
            <person name="Ovreas L."/>
            <person name="Rohde M."/>
            <person name="Galperin M.Y."/>
            <person name="Jogler C."/>
        </authorList>
    </citation>
    <scope>NUCLEOTIDE SEQUENCE [LARGE SCALE GENOMIC DNA]</scope>
    <source>
        <strain evidence="3 4">ElP</strain>
    </source>
</reference>
<dbReference type="OrthoDB" id="248827at2"/>
<protein>
    <submittedName>
        <fullName evidence="3">3-oxoacyl-[acyl-carrier-protein] reductase FabG</fullName>
        <ecNumber evidence="3">1.1.1.100</ecNumber>
    </submittedName>
</protein>
<dbReference type="GO" id="GO:0004316">
    <property type="term" value="F:3-oxoacyl-[acyl-carrier-protein] reductase (NADPH) activity"/>
    <property type="evidence" value="ECO:0007669"/>
    <property type="project" value="UniProtKB-EC"/>
</dbReference>
<comment type="similarity">
    <text evidence="1">Belongs to the short-chain dehydrogenases/reductases (SDR) family.</text>
</comment>